<dbReference type="Proteomes" id="UP000299102">
    <property type="component" value="Unassembled WGS sequence"/>
</dbReference>
<proteinExistence type="predicted"/>
<accession>A0A4C1VIR6</accession>
<sequence length="111" mass="12796">MLTIIGALEVSNDRCHRCDDILWKQRLSVFSEGYLHGSAVLKDLRLGVLVLLIIARLTVDEKTAQRRWFPCTVELSDEERYRLETWRIGAAHHRSIDCGRVDALVLHSRLV</sequence>
<reference evidence="1 2" key="1">
    <citation type="journal article" date="2019" name="Commun. Biol.">
        <title>The bagworm genome reveals a unique fibroin gene that provides high tensile strength.</title>
        <authorList>
            <person name="Kono N."/>
            <person name="Nakamura H."/>
            <person name="Ohtoshi R."/>
            <person name="Tomita M."/>
            <person name="Numata K."/>
            <person name="Arakawa K."/>
        </authorList>
    </citation>
    <scope>NUCLEOTIDE SEQUENCE [LARGE SCALE GENOMIC DNA]</scope>
</reference>
<name>A0A4C1VIR6_EUMVA</name>
<dbReference type="EMBL" id="BGZK01000346">
    <property type="protein sequence ID" value="GBP38292.1"/>
    <property type="molecule type" value="Genomic_DNA"/>
</dbReference>
<dbReference type="AlphaFoldDB" id="A0A4C1VIR6"/>
<comment type="caution">
    <text evidence="1">The sequence shown here is derived from an EMBL/GenBank/DDBJ whole genome shotgun (WGS) entry which is preliminary data.</text>
</comment>
<evidence type="ECO:0000313" key="1">
    <source>
        <dbReference type="EMBL" id="GBP38292.1"/>
    </source>
</evidence>
<organism evidence="1 2">
    <name type="scientific">Eumeta variegata</name>
    <name type="common">Bagworm moth</name>
    <name type="synonym">Eumeta japonica</name>
    <dbReference type="NCBI Taxonomy" id="151549"/>
    <lineage>
        <taxon>Eukaryota</taxon>
        <taxon>Metazoa</taxon>
        <taxon>Ecdysozoa</taxon>
        <taxon>Arthropoda</taxon>
        <taxon>Hexapoda</taxon>
        <taxon>Insecta</taxon>
        <taxon>Pterygota</taxon>
        <taxon>Neoptera</taxon>
        <taxon>Endopterygota</taxon>
        <taxon>Lepidoptera</taxon>
        <taxon>Glossata</taxon>
        <taxon>Ditrysia</taxon>
        <taxon>Tineoidea</taxon>
        <taxon>Psychidae</taxon>
        <taxon>Oiketicinae</taxon>
        <taxon>Eumeta</taxon>
    </lineage>
</organism>
<evidence type="ECO:0000313" key="2">
    <source>
        <dbReference type="Proteomes" id="UP000299102"/>
    </source>
</evidence>
<keyword evidence="2" id="KW-1185">Reference proteome</keyword>
<gene>
    <name evidence="1" type="ORF">EVAR_29236_1</name>
</gene>
<protein>
    <submittedName>
        <fullName evidence="1">Uncharacterized protein</fullName>
    </submittedName>
</protein>